<organism evidence="1">
    <name type="scientific">Arundo donax</name>
    <name type="common">Giant reed</name>
    <name type="synonym">Donax arundinaceus</name>
    <dbReference type="NCBI Taxonomy" id="35708"/>
    <lineage>
        <taxon>Eukaryota</taxon>
        <taxon>Viridiplantae</taxon>
        <taxon>Streptophyta</taxon>
        <taxon>Embryophyta</taxon>
        <taxon>Tracheophyta</taxon>
        <taxon>Spermatophyta</taxon>
        <taxon>Magnoliopsida</taxon>
        <taxon>Liliopsida</taxon>
        <taxon>Poales</taxon>
        <taxon>Poaceae</taxon>
        <taxon>PACMAD clade</taxon>
        <taxon>Arundinoideae</taxon>
        <taxon>Arundineae</taxon>
        <taxon>Arundo</taxon>
    </lineage>
</organism>
<accession>A0A0A8YIG9</accession>
<name>A0A0A8YIG9_ARUDO</name>
<sequence>MLGYFFTSDVSGYVLQSNI</sequence>
<dbReference type="AlphaFoldDB" id="A0A0A8YIG9"/>
<reference evidence="1" key="1">
    <citation type="submission" date="2014-09" db="EMBL/GenBank/DDBJ databases">
        <authorList>
            <person name="Magalhaes I.L.F."/>
            <person name="Oliveira U."/>
            <person name="Santos F.R."/>
            <person name="Vidigal T.H.D.A."/>
            <person name="Brescovit A.D."/>
            <person name="Santos A.J."/>
        </authorList>
    </citation>
    <scope>NUCLEOTIDE SEQUENCE</scope>
    <source>
        <tissue evidence="1">Shoot tissue taken approximately 20 cm above the soil surface</tissue>
    </source>
</reference>
<reference evidence="1" key="2">
    <citation type="journal article" date="2015" name="Data Brief">
        <title>Shoot transcriptome of the giant reed, Arundo donax.</title>
        <authorList>
            <person name="Barrero R.A."/>
            <person name="Guerrero F.D."/>
            <person name="Moolhuijzen P."/>
            <person name="Goolsby J.A."/>
            <person name="Tidwell J."/>
            <person name="Bellgard S.E."/>
            <person name="Bellgard M.I."/>
        </authorList>
    </citation>
    <scope>NUCLEOTIDE SEQUENCE</scope>
    <source>
        <tissue evidence="1">Shoot tissue taken approximately 20 cm above the soil surface</tissue>
    </source>
</reference>
<protein>
    <submittedName>
        <fullName evidence="1">Uncharacterized protein</fullName>
    </submittedName>
</protein>
<evidence type="ECO:0000313" key="1">
    <source>
        <dbReference type="EMBL" id="JAD25781.1"/>
    </source>
</evidence>
<proteinExistence type="predicted"/>
<dbReference type="EMBL" id="GBRH01272114">
    <property type="protein sequence ID" value="JAD25781.1"/>
    <property type="molecule type" value="Transcribed_RNA"/>
</dbReference>